<keyword evidence="2" id="KW-1185">Reference proteome</keyword>
<evidence type="ECO:0000313" key="1">
    <source>
        <dbReference type="EMBL" id="SMH64577.1"/>
    </source>
</evidence>
<evidence type="ECO:0000313" key="2">
    <source>
        <dbReference type="Proteomes" id="UP000193925"/>
    </source>
</evidence>
<dbReference type="RefSeq" id="WP_035193082.1">
    <property type="nucleotide sequence ID" value="NZ_CCCS020000035.1"/>
</dbReference>
<name>A0ABY1MLE3_9PROT</name>
<dbReference type="Proteomes" id="UP000193925">
    <property type="component" value="Chromosome AFERRI"/>
</dbReference>
<organism evidence="1 2">
    <name type="scientific">Acidithiobacillus ferrivorans</name>
    <dbReference type="NCBI Taxonomy" id="160808"/>
    <lineage>
        <taxon>Bacteria</taxon>
        <taxon>Pseudomonadati</taxon>
        <taxon>Pseudomonadota</taxon>
        <taxon>Acidithiobacillia</taxon>
        <taxon>Acidithiobacillales</taxon>
        <taxon>Acidithiobacillaceae</taxon>
        <taxon>Acidithiobacillus</taxon>
    </lineage>
</organism>
<gene>
    <name evidence="1" type="ORF">AFERRI_10610</name>
</gene>
<reference evidence="1 2" key="1">
    <citation type="submission" date="2017-03" db="EMBL/GenBank/DDBJ databases">
        <authorList>
            <person name="Regsiter A."/>
            <person name="William W."/>
        </authorList>
    </citation>
    <scope>NUCLEOTIDE SEQUENCE [LARGE SCALE GENOMIC DNA]</scope>
    <source>
        <strain evidence="1">PRJEB5721</strain>
    </source>
</reference>
<protein>
    <submittedName>
        <fullName evidence="1">Uncharacterized protein</fullName>
    </submittedName>
</protein>
<sequence>MLRSPNGEPQSLVFAEAQIRDQFYLVGTSTITGSPLSITLFTVERGVRHIAELRDGTAQKINI</sequence>
<dbReference type="EMBL" id="LT841305">
    <property type="protein sequence ID" value="SMH64577.1"/>
    <property type="molecule type" value="Genomic_DNA"/>
</dbReference>
<accession>A0ABY1MLE3</accession>
<proteinExistence type="predicted"/>